<evidence type="ECO:0000256" key="4">
    <source>
        <dbReference type="ARBA" id="ARBA00023157"/>
    </source>
</evidence>
<comment type="similarity">
    <text evidence="1 6">Belongs to the type-B carboxylesterase/lipase family.</text>
</comment>
<dbReference type="PANTHER" id="PTHR11559">
    <property type="entry name" value="CARBOXYLESTERASE"/>
    <property type="match status" value="1"/>
</dbReference>
<feature type="domain" description="Carboxylesterase type B" evidence="7">
    <location>
        <begin position="22"/>
        <end position="523"/>
    </location>
</feature>
<dbReference type="EC" id="3.1.1.-" evidence="6"/>
<gene>
    <name evidence="8" type="ORF">ABMA27_015697</name>
</gene>
<evidence type="ECO:0000256" key="2">
    <source>
        <dbReference type="ARBA" id="ARBA00022487"/>
    </source>
</evidence>
<dbReference type="Gene3D" id="3.40.50.1820">
    <property type="entry name" value="alpha/beta hydrolase"/>
    <property type="match status" value="1"/>
</dbReference>
<feature type="chain" id="PRO_5044984937" description="Carboxylic ester hydrolase" evidence="6">
    <location>
        <begin position="20"/>
        <end position="552"/>
    </location>
</feature>
<dbReference type="InterPro" id="IPR050309">
    <property type="entry name" value="Type-B_Carboxylest/Lipase"/>
</dbReference>
<dbReference type="SUPFAM" id="SSF53474">
    <property type="entry name" value="alpha/beta-Hydrolases"/>
    <property type="match status" value="1"/>
</dbReference>
<proteinExistence type="inferred from homology"/>
<dbReference type="InterPro" id="IPR029058">
    <property type="entry name" value="AB_hydrolase_fold"/>
</dbReference>
<evidence type="ECO:0000256" key="6">
    <source>
        <dbReference type="RuleBase" id="RU361235"/>
    </source>
</evidence>
<dbReference type="Proteomes" id="UP001549920">
    <property type="component" value="Unassembled WGS sequence"/>
</dbReference>
<evidence type="ECO:0000256" key="1">
    <source>
        <dbReference type="ARBA" id="ARBA00005964"/>
    </source>
</evidence>
<keyword evidence="4" id="KW-1015">Disulfide bond</keyword>
<name>A0ABR3I403_LOXSC</name>
<reference evidence="8 9" key="1">
    <citation type="submission" date="2024-06" db="EMBL/GenBank/DDBJ databases">
        <title>A chromosome-level genome assembly of beet webworm, Loxostege sticticalis.</title>
        <authorList>
            <person name="Zhang Y."/>
        </authorList>
    </citation>
    <scope>NUCLEOTIDE SEQUENCE [LARGE SCALE GENOMIC DNA]</scope>
    <source>
        <strain evidence="8">AQ026</strain>
        <tissue evidence="8">Whole body</tissue>
    </source>
</reference>
<organism evidence="8 9">
    <name type="scientific">Loxostege sticticalis</name>
    <name type="common">Beet webworm moth</name>
    <dbReference type="NCBI Taxonomy" id="481309"/>
    <lineage>
        <taxon>Eukaryota</taxon>
        <taxon>Metazoa</taxon>
        <taxon>Ecdysozoa</taxon>
        <taxon>Arthropoda</taxon>
        <taxon>Hexapoda</taxon>
        <taxon>Insecta</taxon>
        <taxon>Pterygota</taxon>
        <taxon>Neoptera</taxon>
        <taxon>Endopterygota</taxon>
        <taxon>Lepidoptera</taxon>
        <taxon>Glossata</taxon>
        <taxon>Ditrysia</taxon>
        <taxon>Pyraloidea</taxon>
        <taxon>Crambidae</taxon>
        <taxon>Pyraustinae</taxon>
        <taxon>Loxostege</taxon>
    </lineage>
</organism>
<evidence type="ECO:0000259" key="7">
    <source>
        <dbReference type="Pfam" id="PF00135"/>
    </source>
</evidence>
<dbReference type="Pfam" id="PF00135">
    <property type="entry name" value="COesterase"/>
    <property type="match status" value="1"/>
</dbReference>
<evidence type="ECO:0000256" key="3">
    <source>
        <dbReference type="ARBA" id="ARBA00022801"/>
    </source>
</evidence>
<evidence type="ECO:0000313" key="9">
    <source>
        <dbReference type="Proteomes" id="UP001549920"/>
    </source>
</evidence>
<keyword evidence="6" id="KW-0732">Signal</keyword>
<comment type="caution">
    <text evidence="8">The sequence shown here is derived from an EMBL/GenBank/DDBJ whole genome shotgun (WGS) entry which is preliminary data.</text>
</comment>
<dbReference type="InterPro" id="IPR019826">
    <property type="entry name" value="Carboxylesterase_B_AS"/>
</dbReference>
<feature type="signal peptide" evidence="6">
    <location>
        <begin position="1"/>
        <end position="19"/>
    </location>
</feature>
<dbReference type="InterPro" id="IPR002018">
    <property type="entry name" value="CarbesteraseB"/>
</dbReference>
<keyword evidence="9" id="KW-1185">Reference proteome</keyword>
<dbReference type="EMBL" id="JBEUOH010000008">
    <property type="protein sequence ID" value="KAL0883543.1"/>
    <property type="molecule type" value="Genomic_DNA"/>
</dbReference>
<evidence type="ECO:0000256" key="5">
    <source>
        <dbReference type="ARBA" id="ARBA00023180"/>
    </source>
</evidence>
<sequence length="552" mass="62799">MRDLFILCSLILSLQNVCGSVSPIVASGVGQIRGHSATDGNYSMFLGIPYATLDVNNPFGHSKPHPKFEGIFNAYNDSTICPQYNFLTNKIEGSLDCLFLSVYVPNTASGRNKLPVMVWLHEGGFFRGYIGRNTMKAKYLMRQDVILVMPNYRLGPYGFMCLDIPEVPGNQGLKDQVIALKWIKDNIESFGGDANRVTLFGSSAGAISIDFHFMFTDEQLFHRAILQSGSSVSSTVISLPDKKAPLKLAETLGMSTNSLSEALSFLATVDTKAVIIAGLKLDMLFKPCIEKRFDGVEPFITESWINVKKPKVKGKEVMLGFVEYEKVYEFVVEPDKYINSIDIFRTNLLSTFDFSDQKFIKMRNLVKQFYMGDKQISEDDIMPLIEFLSDFTYVYSMRRALKQYQDGDAKQIYQYVFSYVGGRNYHQLRGNFTFEGAVHADELGYIFDYVFLPLNVTPEDQLTIDRITTLWTNFAKYGNPTPETTNLLPVKWIPVSKDYDCYLKIGYNLTMEDSIFHQRMAFWDLFYMLNEKSQKFYSDINKSTILNLTTGS</sequence>
<keyword evidence="3 6" id="KW-0378">Hydrolase</keyword>
<keyword evidence="2" id="KW-0719">Serine esterase</keyword>
<evidence type="ECO:0000313" key="8">
    <source>
        <dbReference type="EMBL" id="KAL0883543.1"/>
    </source>
</evidence>
<keyword evidence="5" id="KW-0325">Glycoprotein</keyword>
<protein>
    <recommendedName>
        <fullName evidence="6">Carboxylic ester hydrolase</fullName>
        <ecNumber evidence="6">3.1.1.-</ecNumber>
    </recommendedName>
</protein>
<accession>A0ABR3I403</accession>
<dbReference type="PROSITE" id="PS00122">
    <property type="entry name" value="CARBOXYLESTERASE_B_1"/>
    <property type="match status" value="1"/>
</dbReference>